<evidence type="ECO:0000313" key="1">
    <source>
        <dbReference type="EMBL" id="MZR29129.1"/>
    </source>
</evidence>
<accession>A0A6L8W367</accession>
<gene>
    <name evidence="1" type="ORF">GQE98_00630</name>
</gene>
<sequence>MQTKNAPWGILWDPSNIKSIDIIDPAIYFETTTIYSKLPINIIAAETYAGTPDQSGEEKNTTLESLSITGVKLTKGISPLSTKTSMTLPDIAINNLGNDGDGMSQADVVQAVLTEVVNQSMEAALHS</sequence>
<reference evidence="1 2" key="1">
    <citation type="submission" date="2019-12" db="EMBL/GenBank/DDBJ databases">
        <title>Snethiella sp. nov. sp. isolated from sea sand.</title>
        <authorList>
            <person name="Kim J."/>
            <person name="Jeong S.E."/>
            <person name="Jung H.S."/>
            <person name="Jeon C.O."/>
        </authorList>
    </citation>
    <scope>NUCLEOTIDE SEQUENCE [LARGE SCALE GENOMIC DNA]</scope>
    <source>
        <strain evidence="1 2">DP05</strain>
    </source>
</reference>
<evidence type="ECO:0000313" key="2">
    <source>
        <dbReference type="Proteomes" id="UP000476030"/>
    </source>
</evidence>
<dbReference type="AlphaFoldDB" id="A0A6L8W367"/>
<keyword evidence="2" id="KW-1185">Reference proteome</keyword>
<dbReference type="EMBL" id="WTUW01000001">
    <property type="protein sequence ID" value="MZR29129.1"/>
    <property type="molecule type" value="Genomic_DNA"/>
</dbReference>
<comment type="caution">
    <text evidence="1">The sequence shown here is derived from an EMBL/GenBank/DDBJ whole genome shotgun (WGS) entry which is preliminary data.</text>
</comment>
<organism evidence="1 2">
    <name type="scientific">Sneathiella litorea</name>
    <dbReference type="NCBI Taxonomy" id="2606216"/>
    <lineage>
        <taxon>Bacteria</taxon>
        <taxon>Pseudomonadati</taxon>
        <taxon>Pseudomonadota</taxon>
        <taxon>Alphaproteobacteria</taxon>
        <taxon>Sneathiellales</taxon>
        <taxon>Sneathiellaceae</taxon>
        <taxon>Sneathiella</taxon>
    </lineage>
</organism>
<dbReference type="RefSeq" id="WP_161313621.1">
    <property type="nucleotide sequence ID" value="NZ_WTUW01000001.1"/>
</dbReference>
<proteinExistence type="predicted"/>
<protein>
    <submittedName>
        <fullName evidence="1">Uncharacterized protein</fullName>
    </submittedName>
</protein>
<dbReference type="Proteomes" id="UP000476030">
    <property type="component" value="Unassembled WGS sequence"/>
</dbReference>
<name>A0A6L8W367_9PROT</name>